<reference evidence="1" key="1">
    <citation type="submission" date="2019-12" db="EMBL/GenBank/DDBJ databases">
        <title>Genome sequencing and annotation of Brassica cretica.</title>
        <authorList>
            <person name="Studholme D.J."/>
            <person name="Sarris P.F."/>
        </authorList>
    </citation>
    <scope>NUCLEOTIDE SEQUENCE</scope>
    <source>
        <strain evidence="1">PFS-102/07</strain>
        <tissue evidence="1">Leaf</tissue>
    </source>
</reference>
<gene>
    <name evidence="1" type="ORF">F2Q70_00001966</name>
</gene>
<name>A0A8S9ITF4_BRACR</name>
<organism evidence="1">
    <name type="scientific">Brassica cretica</name>
    <name type="common">Mustard</name>
    <dbReference type="NCBI Taxonomy" id="69181"/>
    <lineage>
        <taxon>Eukaryota</taxon>
        <taxon>Viridiplantae</taxon>
        <taxon>Streptophyta</taxon>
        <taxon>Embryophyta</taxon>
        <taxon>Tracheophyta</taxon>
        <taxon>Spermatophyta</taxon>
        <taxon>Magnoliopsida</taxon>
        <taxon>eudicotyledons</taxon>
        <taxon>Gunneridae</taxon>
        <taxon>Pentapetalae</taxon>
        <taxon>rosids</taxon>
        <taxon>malvids</taxon>
        <taxon>Brassicales</taxon>
        <taxon>Brassicaceae</taxon>
        <taxon>Brassiceae</taxon>
        <taxon>Brassica</taxon>
    </lineage>
</organism>
<proteinExistence type="predicted"/>
<sequence length="166" mass="18681">MMPAHEFRVSCAAEREAHSDCWLNLVIPSGRVSAFSRDEILSLGGCQGIAIPRKHHSPPRLTYPIRLRLCRVLSSRHHVGDFKYVWCDGKWIGLSLLNPKFDSVIPSGRVSAFSRDEILSHGGCQGIAIPRKHHSPPRLTYPIRLRLCRVLSSRHHVGHCALLIRA</sequence>
<accession>A0A8S9ITF4</accession>
<evidence type="ECO:0000313" key="1">
    <source>
        <dbReference type="EMBL" id="KAF2572137.1"/>
    </source>
</evidence>
<protein>
    <submittedName>
        <fullName evidence="1">Uncharacterized protein</fullName>
    </submittedName>
</protein>
<dbReference type="AlphaFoldDB" id="A0A8S9ITF4"/>
<comment type="caution">
    <text evidence="1">The sequence shown here is derived from an EMBL/GenBank/DDBJ whole genome shotgun (WGS) entry which is preliminary data.</text>
</comment>
<dbReference type="EMBL" id="QGKY02001015">
    <property type="protein sequence ID" value="KAF2572137.1"/>
    <property type="molecule type" value="Genomic_DNA"/>
</dbReference>